<dbReference type="InterPro" id="IPR014722">
    <property type="entry name" value="Rib_uL2_dom2"/>
</dbReference>
<protein>
    <recommendedName>
        <fullName evidence="3">DUF2187 domain-containing protein</fullName>
    </recommendedName>
</protein>
<evidence type="ECO:0000313" key="2">
    <source>
        <dbReference type="Proteomes" id="UP000789833"/>
    </source>
</evidence>
<dbReference type="Proteomes" id="UP000789833">
    <property type="component" value="Unassembled WGS sequence"/>
</dbReference>
<dbReference type="Gene3D" id="2.30.30.30">
    <property type="match status" value="1"/>
</dbReference>
<name>A0ABN8A975_9BACI</name>
<organism evidence="1 2">
    <name type="scientific">Sutcliffiella rhizosphaerae</name>
    <dbReference type="NCBI Taxonomy" id="2880967"/>
    <lineage>
        <taxon>Bacteria</taxon>
        <taxon>Bacillati</taxon>
        <taxon>Bacillota</taxon>
        <taxon>Bacilli</taxon>
        <taxon>Bacillales</taxon>
        <taxon>Bacillaceae</taxon>
        <taxon>Sutcliffiella</taxon>
    </lineage>
</organism>
<reference evidence="1 2" key="1">
    <citation type="submission" date="2021-10" db="EMBL/GenBank/DDBJ databases">
        <authorList>
            <person name="Criscuolo A."/>
        </authorList>
    </citation>
    <scope>NUCLEOTIDE SEQUENCE [LARGE SCALE GENOMIC DNA]</scope>
    <source>
        <strain evidence="2">CIP 111883</strain>
    </source>
</reference>
<dbReference type="EMBL" id="CAKJTJ010000012">
    <property type="protein sequence ID" value="CAG9621688.1"/>
    <property type="molecule type" value="Genomic_DNA"/>
</dbReference>
<dbReference type="InterPro" id="IPR008991">
    <property type="entry name" value="Translation_prot_SH3-like_sf"/>
</dbReference>
<dbReference type="Pfam" id="PF09953">
    <property type="entry name" value="DUF2187"/>
    <property type="match status" value="1"/>
</dbReference>
<proteinExistence type="predicted"/>
<dbReference type="SUPFAM" id="SSF50104">
    <property type="entry name" value="Translation proteins SH3-like domain"/>
    <property type="match status" value="1"/>
</dbReference>
<sequence>MTEETNKTPNIQIGDMIQINKGSKKGSTGTVIVVRDSSVIVEIGKNLNTGEPVRTVINHKNYKQI</sequence>
<evidence type="ECO:0008006" key="3">
    <source>
        <dbReference type="Google" id="ProtNLM"/>
    </source>
</evidence>
<dbReference type="RefSeq" id="WP_230501569.1">
    <property type="nucleotide sequence ID" value="NZ_CAKJTJ010000012.1"/>
</dbReference>
<comment type="caution">
    <text evidence="1">The sequence shown here is derived from an EMBL/GenBank/DDBJ whole genome shotgun (WGS) entry which is preliminary data.</text>
</comment>
<dbReference type="InterPro" id="IPR018690">
    <property type="entry name" value="DUF2187"/>
</dbReference>
<evidence type="ECO:0000313" key="1">
    <source>
        <dbReference type="EMBL" id="CAG9621688.1"/>
    </source>
</evidence>
<keyword evidence="2" id="KW-1185">Reference proteome</keyword>
<gene>
    <name evidence="1" type="ORF">BACCIP111883_02461</name>
</gene>
<accession>A0ABN8A975</accession>